<dbReference type="AlphaFoldDB" id="A0A9P4JBX8"/>
<sequence length="274" mass="31925">MAKGTNAFDRRAKREKLRGANRAAPTTLIDGVEFSTPFWPLLDEALVKVQCGPYIWNLPRGPLIRTSKLFQQQLSGDDTQTRVQIPEHSDPDTVTLFAEWLLTDRYREESYYVLWCSGSLNQPKGPLHDPNPERTATWAQKACIWAWVLGYQINSPGFMNYAMQQVLRLWWHSTPWGYLNPHAAKYACTEIAGRPSKLKELVYQMVIARWGDLDFINSKHEGWLDFFEENPDLNIRFLSEVGKCPEQRMRQGWRAIKLHNFLESEEKQDNIEEH</sequence>
<dbReference type="EMBL" id="ML994386">
    <property type="protein sequence ID" value="KAF2196450.1"/>
    <property type="molecule type" value="Genomic_DNA"/>
</dbReference>
<evidence type="ECO:0000313" key="2">
    <source>
        <dbReference type="Proteomes" id="UP000799536"/>
    </source>
</evidence>
<gene>
    <name evidence="1" type="ORF">GQ43DRAFT_484945</name>
</gene>
<comment type="caution">
    <text evidence="1">The sequence shown here is derived from an EMBL/GenBank/DDBJ whole genome shotgun (WGS) entry which is preliminary data.</text>
</comment>
<protein>
    <recommendedName>
        <fullName evidence="3">BTB domain-containing protein</fullName>
    </recommendedName>
</protein>
<organism evidence="1 2">
    <name type="scientific">Delitschia confertaspora ATCC 74209</name>
    <dbReference type="NCBI Taxonomy" id="1513339"/>
    <lineage>
        <taxon>Eukaryota</taxon>
        <taxon>Fungi</taxon>
        <taxon>Dikarya</taxon>
        <taxon>Ascomycota</taxon>
        <taxon>Pezizomycotina</taxon>
        <taxon>Dothideomycetes</taxon>
        <taxon>Pleosporomycetidae</taxon>
        <taxon>Pleosporales</taxon>
        <taxon>Delitschiaceae</taxon>
        <taxon>Delitschia</taxon>
    </lineage>
</organism>
<proteinExistence type="predicted"/>
<evidence type="ECO:0008006" key="3">
    <source>
        <dbReference type="Google" id="ProtNLM"/>
    </source>
</evidence>
<dbReference type="OrthoDB" id="194443at2759"/>
<name>A0A9P4JBX8_9PLEO</name>
<reference evidence="1" key="1">
    <citation type="journal article" date="2020" name="Stud. Mycol.">
        <title>101 Dothideomycetes genomes: a test case for predicting lifestyles and emergence of pathogens.</title>
        <authorList>
            <person name="Haridas S."/>
            <person name="Albert R."/>
            <person name="Binder M."/>
            <person name="Bloem J."/>
            <person name="Labutti K."/>
            <person name="Salamov A."/>
            <person name="Andreopoulos B."/>
            <person name="Baker S."/>
            <person name="Barry K."/>
            <person name="Bills G."/>
            <person name="Bluhm B."/>
            <person name="Cannon C."/>
            <person name="Castanera R."/>
            <person name="Culley D."/>
            <person name="Daum C."/>
            <person name="Ezra D."/>
            <person name="Gonzalez J."/>
            <person name="Henrissat B."/>
            <person name="Kuo A."/>
            <person name="Liang C."/>
            <person name="Lipzen A."/>
            <person name="Lutzoni F."/>
            <person name="Magnuson J."/>
            <person name="Mondo S."/>
            <person name="Nolan M."/>
            <person name="Ohm R."/>
            <person name="Pangilinan J."/>
            <person name="Park H.-J."/>
            <person name="Ramirez L."/>
            <person name="Alfaro M."/>
            <person name="Sun H."/>
            <person name="Tritt A."/>
            <person name="Yoshinaga Y."/>
            <person name="Zwiers L.-H."/>
            <person name="Turgeon B."/>
            <person name="Goodwin S."/>
            <person name="Spatafora J."/>
            <person name="Crous P."/>
            <person name="Grigoriev I."/>
        </authorList>
    </citation>
    <scope>NUCLEOTIDE SEQUENCE</scope>
    <source>
        <strain evidence="1">ATCC 74209</strain>
    </source>
</reference>
<keyword evidence="2" id="KW-1185">Reference proteome</keyword>
<evidence type="ECO:0000313" key="1">
    <source>
        <dbReference type="EMBL" id="KAF2196450.1"/>
    </source>
</evidence>
<accession>A0A9P4JBX8</accession>
<dbReference type="Proteomes" id="UP000799536">
    <property type="component" value="Unassembled WGS sequence"/>
</dbReference>